<dbReference type="Pfam" id="PF06271">
    <property type="entry name" value="RDD"/>
    <property type="match status" value="1"/>
</dbReference>
<keyword evidence="4 7" id="KW-1133">Transmembrane helix</keyword>
<feature type="transmembrane region" description="Helical" evidence="7">
    <location>
        <begin position="35"/>
        <end position="57"/>
    </location>
</feature>
<feature type="domain" description="RDD" evidence="8">
    <location>
        <begin position="29"/>
        <end position="151"/>
    </location>
</feature>
<evidence type="ECO:0000256" key="2">
    <source>
        <dbReference type="ARBA" id="ARBA00022475"/>
    </source>
</evidence>
<protein>
    <submittedName>
        <fullName evidence="9">RDD family protein</fullName>
    </submittedName>
</protein>
<feature type="region of interest" description="Disordered" evidence="6">
    <location>
        <begin position="1"/>
        <end position="22"/>
    </location>
</feature>
<name>A0ABT3C8E8_9MYCO</name>
<keyword evidence="3 7" id="KW-0812">Transmembrane</keyword>
<evidence type="ECO:0000256" key="5">
    <source>
        <dbReference type="ARBA" id="ARBA00023136"/>
    </source>
</evidence>
<keyword evidence="10" id="KW-1185">Reference proteome</keyword>
<evidence type="ECO:0000256" key="1">
    <source>
        <dbReference type="ARBA" id="ARBA00004651"/>
    </source>
</evidence>
<evidence type="ECO:0000256" key="6">
    <source>
        <dbReference type="SAM" id="MobiDB-lite"/>
    </source>
</evidence>
<feature type="transmembrane region" description="Helical" evidence="7">
    <location>
        <begin position="169"/>
        <end position="192"/>
    </location>
</feature>
<gene>
    <name evidence="9" type="ORF">H7J73_06740</name>
</gene>
<feature type="transmembrane region" description="Helical" evidence="7">
    <location>
        <begin position="64"/>
        <end position="87"/>
    </location>
</feature>
<evidence type="ECO:0000313" key="9">
    <source>
        <dbReference type="EMBL" id="MCV7225728.1"/>
    </source>
</evidence>
<evidence type="ECO:0000256" key="3">
    <source>
        <dbReference type="ARBA" id="ARBA00022692"/>
    </source>
</evidence>
<accession>A0ABT3C8E8</accession>
<dbReference type="InterPro" id="IPR010432">
    <property type="entry name" value="RDD"/>
</dbReference>
<comment type="subcellular location">
    <subcellularLocation>
        <location evidence="1">Cell membrane</location>
        <topology evidence="1">Multi-pass membrane protein</topology>
    </subcellularLocation>
</comment>
<feature type="transmembrane region" description="Helical" evidence="7">
    <location>
        <begin position="122"/>
        <end position="140"/>
    </location>
</feature>
<dbReference type="EMBL" id="JACKTY010000018">
    <property type="protein sequence ID" value="MCV7225728.1"/>
    <property type="molecule type" value="Genomic_DNA"/>
</dbReference>
<comment type="caution">
    <text evidence="9">The sequence shown here is derived from an EMBL/GenBank/DDBJ whole genome shotgun (WGS) entry which is preliminary data.</text>
</comment>
<evidence type="ECO:0000256" key="4">
    <source>
        <dbReference type="ARBA" id="ARBA00022989"/>
    </source>
</evidence>
<dbReference type="Proteomes" id="UP001526201">
    <property type="component" value="Unassembled WGS sequence"/>
</dbReference>
<dbReference type="InterPro" id="IPR051791">
    <property type="entry name" value="Pra-immunoreactive"/>
</dbReference>
<evidence type="ECO:0000256" key="7">
    <source>
        <dbReference type="SAM" id="Phobius"/>
    </source>
</evidence>
<reference evidence="9 10" key="1">
    <citation type="journal article" date="2022" name="BMC Genomics">
        <title>Comparative genome analysis of mycobacteria focusing on tRNA and non-coding RNA.</title>
        <authorList>
            <person name="Behra P.R.K."/>
            <person name="Pettersson B.M.F."/>
            <person name="Ramesh M."/>
            <person name="Das S."/>
            <person name="Dasgupta S."/>
            <person name="Kirsebom L.A."/>
        </authorList>
    </citation>
    <scope>NUCLEOTIDE SEQUENCE [LARGE SCALE GENOMIC DNA]</scope>
    <source>
        <strain evidence="9 10">DSM 44078</strain>
    </source>
</reference>
<keyword evidence="5 7" id="KW-0472">Membrane</keyword>
<evidence type="ECO:0000259" key="8">
    <source>
        <dbReference type="Pfam" id="PF06271"/>
    </source>
</evidence>
<keyword evidence="2" id="KW-1003">Cell membrane</keyword>
<dbReference type="PANTHER" id="PTHR36115">
    <property type="entry name" value="PROLINE-RICH ANTIGEN HOMOLOG-RELATED"/>
    <property type="match status" value="1"/>
</dbReference>
<sequence>MTAVLSETGAAPDSVDLAESDRGTQEQPASWSARVAAFVVDVLVGLGVVTAFVLVAWSTAQRDWLWWLCVSAAAVVLLSIAVNRLLLPGVTGWSLGRALTGTAVVRRDGSPVGPWRLLVRDIAHLLDTLALFVGWLWPLWDRRGRTFADLLVRTEVRRRDDAPARAGRFALIAVCAAAVLAVAAAVLGYTVVYRNDFRAAAAREQIAVAGPKIVESILSYDPATLQADFDRAQSLVTDGYRPQLVAQQQSITAGTKKAPIVANDYWVTNSAVLSSTEHDATMLILMQGQRGVAPDMRTITATVKVNFQKSGDGQWQVAALTVLAKPKPGGGGR</sequence>
<organism evidence="9 10">
    <name type="scientific">Mycolicibacterium komossense</name>
    <dbReference type="NCBI Taxonomy" id="1779"/>
    <lineage>
        <taxon>Bacteria</taxon>
        <taxon>Bacillati</taxon>
        <taxon>Actinomycetota</taxon>
        <taxon>Actinomycetes</taxon>
        <taxon>Mycobacteriales</taxon>
        <taxon>Mycobacteriaceae</taxon>
        <taxon>Mycolicibacterium</taxon>
    </lineage>
</organism>
<proteinExistence type="predicted"/>
<dbReference type="PANTHER" id="PTHR36115:SF6">
    <property type="entry name" value="PROLINE-RICH ANTIGEN HOMOLOG"/>
    <property type="match status" value="1"/>
</dbReference>
<evidence type="ECO:0000313" key="10">
    <source>
        <dbReference type="Proteomes" id="UP001526201"/>
    </source>
</evidence>